<evidence type="ECO:0000313" key="4">
    <source>
        <dbReference type="EMBL" id="PVZ99833.1"/>
    </source>
</evidence>
<reference evidence="4 5" key="1">
    <citation type="journal article" date="2018" name="MBio">
        <title>Comparative Genomics Reveals the Core Gene Toolbox for the Fungus-Insect Symbiosis.</title>
        <authorList>
            <person name="Wang Y."/>
            <person name="Stata M."/>
            <person name="Wang W."/>
            <person name="Stajich J.E."/>
            <person name="White M.M."/>
            <person name="Moncalvo J.M."/>
        </authorList>
    </citation>
    <scope>NUCLEOTIDE SEQUENCE [LARGE SCALE GENOMIC DNA]</scope>
    <source>
        <strain evidence="4 5">AUS-126-30</strain>
    </source>
</reference>
<dbReference type="Gene3D" id="1.25.40.20">
    <property type="entry name" value="Ankyrin repeat-containing domain"/>
    <property type="match status" value="3"/>
</dbReference>
<dbReference type="SUPFAM" id="SSF48403">
    <property type="entry name" value="Ankyrin repeat"/>
    <property type="match status" value="2"/>
</dbReference>
<evidence type="ECO:0000256" key="2">
    <source>
        <dbReference type="ARBA" id="ARBA00023043"/>
    </source>
</evidence>
<evidence type="ECO:0000256" key="1">
    <source>
        <dbReference type="ARBA" id="ARBA00022737"/>
    </source>
</evidence>
<keyword evidence="5" id="KW-1185">Reference proteome</keyword>
<dbReference type="PROSITE" id="PS50297">
    <property type="entry name" value="ANK_REP_REGION"/>
    <property type="match status" value="1"/>
</dbReference>
<sequence>MDEILGFQIISRIFVYCQRPELALVSRLFHQVSTSTSVQADYMILEFGKVNVYSTFGYQYIYPILSKKEALVVALVKKGAYPFNHPESILADSFRNGWTKVFKELLLKYKLTSKTSHSDHNTRSDSIILKINESDSATISPFININNLDDSFIKFIGFKGYIDILNLLLNAHKLIINLRHSNSHLAKLLSAKGKNEVKIHKEFDLERYGYNIVLSAIECNHPEILELVLPKIKFSINELTDFSNSAAKSNNNKINEIIGRYTTPDLIYNQDALKNALLGDNLSLVRTITLQGIEIPDIQNQMSVAAKNDNIQITTFLHNYMLTNQPENRLNSTTKQIIDTCCLYAFAIAMVYHNKDICAYFINNGYKISELGERQKYAFQSRDPEFIKFVVENGANIDISNGFPLMYAARSNLDIFKYLVDNGADIYKNYDWILSIALNGKRTDIVQYLLNKSNKPESPNPNQFIEILKKSENDDFYELICVMIDYNPLLSLSAISCDIIHPVHKKKNPLTINLIIETYLGLNCIKQIQDLFTVFSLSIKLGLKESIEKALGFIHQTFDSSINEKITNLETNNNEIIDENKNDIDFSVLEYKNQIRKKSIFLDACELGLTDIVEQIIILSDKIQPFLTKTNNPKQQNSLEKQTMINEGLTKAVGAKKIQTADYLLNLGADMFYKNGLLVSMACKNGLLDFVSQTMNNRNEIQDYGKCLILASKNGHLNICKLIMKKYQTNISQIDIDEAFIYAYLNNYTRVSNYLLDKISDKKVQEKVEFLFACKNGNYSNVNKMLLSGVDIQFKDNLGLLWAITGNHIEVVQLLIRNGADVQARKNRPLITCCRKGYYDVAKLLISNGANVNARNNMALTCASIQDHIDIVRLLLKLNTFIKQKNNKNGTNTNCNSKKMNCNAVYWACKSGSFRSIRAILTKAAKCAKETSDTSYVYKALVWTVLGQNANGVRALAPYIGDYDHDYFLKAAEMAIKSNWETFYDSIY</sequence>
<dbReference type="EMBL" id="MBFU01000384">
    <property type="protein sequence ID" value="PVZ99833.1"/>
    <property type="molecule type" value="Genomic_DNA"/>
</dbReference>
<protein>
    <submittedName>
        <fullName evidence="4">Uncharacterized protein</fullName>
    </submittedName>
</protein>
<name>A0A2U1J466_SMIAN</name>
<dbReference type="SMART" id="SM00248">
    <property type="entry name" value="ANK"/>
    <property type="match status" value="13"/>
</dbReference>
<dbReference type="PANTHER" id="PTHR24198">
    <property type="entry name" value="ANKYRIN REPEAT AND PROTEIN KINASE DOMAIN-CONTAINING PROTEIN"/>
    <property type="match status" value="1"/>
</dbReference>
<organism evidence="4 5">
    <name type="scientific">Smittium angustum</name>
    <dbReference type="NCBI Taxonomy" id="133377"/>
    <lineage>
        <taxon>Eukaryota</taxon>
        <taxon>Fungi</taxon>
        <taxon>Fungi incertae sedis</taxon>
        <taxon>Zoopagomycota</taxon>
        <taxon>Kickxellomycotina</taxon>
        <taxon>Harpellomycetes</taxon>
        <taxon>Harpellales</taxon>
        <taxon>Legeriomycetaceae</taxon>
        <taxon>Smittium</taxon>
    </lineage>
</organism>
<feature type="repeat" description="ANK" evidence="3">
    <location>
        <begin position="795"/>
        <end position="827"/>
    </location>
</feature>
<accession>A0A2U1J466</accession>
<dbReference type="Pfam" id="PF12796">
    <property type="entry name" value="Ank_2"/>
    <property type="match status" value="2"/>
</dbReference>
<evidence type="ECO:0000313" key="5">
    <source>
        <dbReference type="Proteomes" id="UP000245591"/>
    </source>
</evidence>
<dbReference type="PROSITE" id="PS50088">
    <property type="entry name" value="ANK_REPEAT"/>
    <property type="match status" value="2"/>
</dbReference>
<dbReference type="InterPro" id="IPR036770">
    <property type="entry name" value="Ankyrin_rpt-contain_sf"/>
</dbReference>
<feature type="repeat" description="ANK" evidence="3">
    <location>
        <begin position="825"/>
        <end position="857"/>
    </location>
</feature>
<comment type="caution">
    <text evidence="4">The sequence shown here is derived from an EMBL/GenBank/DDBJ whole genome shotgun (WGS) entry which is preliminary data.</text>
</comment>
<dbReference type="InterPro" id="IPR002110">
    <property type="entry name" value="Ankyrin_rpt"/>
</dbReference>
<keyword evidence="2 3" id="KW-0040">ANK repeat</keyword>
<evidence type="ECO:0000256" key="3">
    <source>
        <dbReference type="PROSITE-ProRule" id="PRU00023"/>
    </source>
</evidence>
<dbReference type="PANTHER" id="PTHR24198:SF165">
    <property type="entry name" value="ANKYRIN REPEAT-CONTAINING PROTEIN-RELATED"/>
    <property type="match status" value="1"/>
</dbReference>
<dbReference type="AlphaFoldDB" id="A0A2U1J466"/>
<gene>
    <name evidence="4" type="ORF">BB558_004136</name>
</gene>
<proteinExistence type="predicted"/>
<dbReference type="Proteomes" id="UP000245591">
    <property type="component" value="Unassembled WGS sequence"/>
</dbReference>
<keyword evidence="1" id="KW-0677">Repeat</keyword>